<dbReference type="PANTHER" id="PTHR12338">
    <property type="entry name" value="AUTOTRANSPORTER"/>
    <property type="match status" value="1"/>
</dbReference>
<dbReference type="InterPro" id="IPR050909">
    <property type="entry name" value="Bact_Autotransporter_VF"/>
</dbReference>
<reference evidence="8" key="1">
    <citation type="submission" date="2016-11" db="EMBL/GenBank/DDBJ databases">
        <authorList>
            <person name="Varghese N."/>
            <person name="Submissions S."/>
        </authorList>
    </citation>
    <scope>NUCLEOTIDE SEQUENCE [LARGE SCALE GENOMIC DNA]</scope>
    <source>
        <strain evidence="8">Sac-22</strain>
    </source>
</reference>
<sequence length="2332" mass="227664">MKASVPSHKLRRKAIAVLVAACYGSAYAAPVNPTVIAGQASFNQQGKTYTVTNTPNAIINWQGFSIGADEVARFVQQNTDSKVLNRITGQDPSVILGSLQSNGKVFLINPNGVVFGAGSRVDVAGLVASSLNLSNADFLAGKNNFNGAANAGKVSNQGTITTPSGGQIFLIAPAVENSGILSTQNGEVVLAAGHSVQLFDSSDPNVQVVVSSSSDQALNLGSIVAQGGRVGVYGALVSQRGVINANSAVRGENGKIVLKASGTTLVEAGSTTTAVGSNLNTGGDIQLLGEKVGVTGNAVLDASGAAGGGTVLVGGDYQGKNAAVMNAQQSYVGKDAVLRADATAQGNGGKVVVWGDKTTQMYGAISARGGAQGGNGGMVETSGHYLDMQGTVDTRASRGAYGSLLLDPSDVYIAADLSTAMTAGLSGSNTLSGTGLFVESSAVAGSLLQTGVLTTALLTNDVTVSTSNASGTGIGQIKVVSPLSWSSTHSLTLQADSDIRLNAPITALSGALHMSSVGAIVQDTSPISALAVSSIDAIAAGAILLDNNANTIGGTATLTSQGSNVTLTAVNVHLDASSAFGSLTATAFNGDITVSGNVNAGGNLQLQSSKAGGTLIIDSGNTVSTTAGNIALVADKMNLNGVIQGVTQHQVSLTPYQDAINVLVGGSSADSSGTLGLSESELQNISVPVNGLLSIGPSLTNTAATGMLTVDGSLNLSSSLGGGGVLLQGQANGLTINSGAVLSVPGVLSLQTVPQGDHRVTNAGTVSSSSGINIFAGKMTLAGGTLNAPSISLSTGNQVDLGATGNPTDTLALTNADLNSATAASLNVSINSVHTGTGDIVVSAPMTIGSSLALTAQRNIDMQSAMTTTGGLSLSTVGTISADAVSVGGRFEMLGGQWIQNSVTLPGFSAADFKLTGGSFVRVLGGLGTLQSPYQLADVYGLQGAATLSNSRSYVLANDIDASATAGWSANFKPIASAGVFTGVFDGANHSISNLKINRPGEDAVGMFSALASGTIKNLTLSNVNVTGSSNVGGLVGFVTDGIGFMDNLAVSGTVTGISNVGGLLGTNGGLLSNATSSGTVTGQAGANASNIGGLIGRNVGQVSTSSSSANVSSTGFGYTGGLIGSNAKEGNFVGSVTQSFATGTVYSLGEIVGGLIGDNNGGALTLSYATGNVNGGRNVGGLVGRNTNNSSINNAYASGNVSGNSADNTVSHGNIGGLAGDLFAGSISNVFSSGTVSSSGFYGYNGLVGSYEGGTLTHGYFNQVTAGTPSDAAGGVGLTTAQMKQQGSFSGMDFSDTWRIYEGHTVPLLKTFLTPYTVNVTGGSSVSKVYDGQSAAFAGTADPVPTGIAGALGFDGASNAGTYAVGGFYSTKYDISYSGTSAQLEITPRPVTAVFTAEKVYDGGTGFFSGTLNSVVNNLVGSDTVGVTGGVHFSDKNVGTNKPVSLIDAVLTGNSHGNYTLTGVSGTGTVTPASLSVDGLSAQTRSYNGQVDATLNGTPGVSALGNDVVSISGTGTATFDNKNVGSGKLVTVNTNGYTLSGADAGNYVLVAPSGLTGEITPAVLTINGMTANSRVYNVDYDAVSDSYGRKAAVTGGMLAGVFGNDQVSIAATNATFADKNVGVAKSVTVNGVTLAGSDAGNYVVMNYPAGLLADITPAMLAVSLASREYNNTTTGTFGGATLSGVLGNDDVSLMSSGATATYADKNVGLAKTVTVGGSALSLGGYDGGNYVISGVSGDITARALATWTATGAGLWSASGNWADGIAPDAANVLAASLGNSAGLVTYDASAGNTTLVTLSSNGTALTLTGGKLTLTGSGSDTSNFYGALTQSGGALELQGRLSASNLVLSSGALNAVGSNSRLDVNSLTQTGGLINSDGTVNVSSGSNIAVGNIRAHSLTLNAGEGGVVTQNSGTQLVADMLNASANGGITLTNASNHVGAFSATVYGQGNIALTNIVTSGELALGPLTTHGNIIIDNHGGIHTAGTITAYNSGAGTGQVSITAHSPVTINNSISGTDITLAASTDITLGSGSALSSTHSIGLTAGTNIVLGGTLSVPSGGSISAVATNGSISASSGTMISSGGSPVTLSAPNGSVSTTGSTLGSGTVPAINDGSAQAAAAAAAKAAADAAAAKAAADAAAKAASDAAAKAAADAAAKAAADAASKAAADAAAKAAADAAAKAAADAAAAAAASDAAAKAAADAAAKAAAETAAKAAADAAAEAAAKAAADAAAKAAADAAAKATADAQNQNSQPVTQAINSTVNIINSSIVSGGTTSSTPSVPDTKVASSSGSSGGTSAPDDKVPGDKKGDANAKTSVASMKEQTKKMYCN</sequence>
<dbReference type="Proteomes" id="UP000184339">
    <property type="component" value="Unassembled WGS sequence"/>
</dbReference>
<dbReference type="Gene3D" id="2.160.20.10">
    <property type="entry name" value="Single-stranded right-handed beta-helix, Pectin lyase-like"/>
    <property type="match status" value="1"/>
</dbReference>
<evidence type="ECO:0000256" key="4">
    <source>
        <dbReference type="SAM" id="MobiDB-lite"/>
    </source>
</evidence>
<proteinExistence type="predicted"/>
<dbReference type="NCBIfam" id="TIGR01901">
    <property type="entry name" value="adhes_NPXG"/>
    <property type="match status" value="1"/>
</dbReference>
<dbReference type="Pfam" id="PF18657">
    <property type="entry name" value="YDG"/>
    <property type="match status" value="4"/>
</dbReference>
<dbReference type="GO" id="GO:0005576">
    <property type="term" value="C:extracellular region"/>
    <property type="evidence" value="ECO:0007669"/>
    <property type="project" value="UniProtKB-SubCell"/>
</dbReference>
<feature type="region of interest" description="Disordered" evidence="4">
    <location>
        <begin position="2273"/>
        <end position="2332"/>
    </location>
</feature>
<feature type="compositionally biased region" description="Low complexity" evidence="4">
    <location>
        <begin position="2273"/>
        <end position="2299"/>
    </location>
</feature>
<organism evidence="7 8">
    <name type="scientific">Duganella sacchari</name>
    <dbReference type="NCBI Taxonomy" id="551987"/>
    <lineage>
        <taxon>Bacteria</taxon>
        <taxon>Pseudomonadati</taxon>
        <taxon>Pseudomonadota</taxon>
        <taxon>Betaproteobacteria</taxon>
        <taxon>Burkholderiales</taxon>
        <taxon>Oxalobacteraceae</taxon>
        <taxon>Telluria group</taxon>
        <taxon>Duganella</taxon>
    </lineage>
</organism>
<dbReference type="EMBL" id="FRCX01000001">
    <property type="protein sequence ID" value="SHM39512.1"/>
    <property type="molecule type" value="Genomic_DNA"/>
</dbReference>
<dbReference type="InterPro" id="IPR012334">
    <property type="entry name" value="Pectin_lyas_fold"/>
</dbReference>
<dbReference type="PANTHER" id="PTHR12338:SF8">
    <property type="entry name" value="HEME_HEMOPEXIN-BINDING PROTEIN"/>
    <property type="match status" value="1"/>
</dbReference>
<dbReference type="Gene3D" id="2.160.20.110">
    <property type="match status" value="1"/>
</dbReference>
<dbReference type="SMART" id="SM00912">
    <property type="entry name" value="Haemagg_act"/>
    <property type="match status" value="1"/>
</dbReference>
<feature type="domain" description="Filamentous haemagglutinin FhaB/tRNA nuclease CdiA-like TPS" evidence="6">
    <location>
        <begin position="26"/>
        <end position="137"/>
    </location>
</feature>
<keyword evidence="2" id="KW-0964">Secreted</keyword>
<evidence type="ECO:0000256" key="1">
    <source>
        <dbReference type="ARBA" id="ARBA00004613"/>
    </source>
</evidence>
<keyword evidence="8" id="KW-1185">Reference proteome</keyword>
<feature type="signal peptide" evidence="5">
    <location>
        <begin position="1"/>
        <end position="28"/>
    </location>
</feature>
<keyword evidence="3 5" id="KW-0732">Signal</keyword>
<comment type="subcellular location">
    <subcellularLocation>
        <location evidence="1">Secreted</location>
    </subcellularLocation>
</comment>
<name>A0A1M7IFF3_9BURK</name>
<feature type="chain" id="PRO_5012455309" evidence="5">
    <location>
        <begin position="29"/>
        <end position="2332"/>
    </location>
</feature>
<evidence type="ECO:0000256" key="5">
    <source>
        <dbReference type="SAM" id="SignalP"/>
    </source>
</evidence>
<dbReference type="InterPro" id="IPR011493">
    <property type="entry name" value="GLUG"/>
</dbReference>
<gene>
    <name evidence="7" type="ORF">SAMN05192549_101483</name>
</gene>
<protein>
    <submittedName>
        <fullName evidence="7">Filamentous hemagglutinin family N-terminal domain-containing protein</fullName>
    </submittedName>
</protein>
<accession>A0A1M7IFF3</accession>
<dbReference type="RefSeq" id="WP_072781020.1">
    <property type="nucleotide sequence ID" value="NZ_FRCX01000001.1"/>
</dbReference>
<dbReference type="Pfam" id="PF05860">
    <property type="entry name" value="TPS"/>
    <property type="match status" value="1"/>
</dbReference>
<evidence type="ECO:0000256" key="2">
    <source>
        <dbReference type="ARBA" id="ARBA00022525"/>
    </source>
</evidence>
<evidence type="ECO:0000313" key="7">
    <source>
        <dbReference type="EMBL" id="SHM39512.1"/>
    </source>
</evidence>
<evidence type="ECO:0000256" key="3">
    <source>
        <dbReference type="ARBA" id="ARBA00022729"/>
    </source>
</evidence>
<dbReference type="Pfam" id="PF07581">
    <property type="entry name" value="Glug"/>
    <property type="match status" value="1"/>
</dbReference>
<dbReference type="InterPro" id="IPR011050">
    <property type="entry name" value="Pectin_lyase_fold/virulence"/>
</dbReference>
<dbReference type="InterPro" id="IPR041248">
    <property type="entry name" value="YDG"/>
</dbReference>
<dbReference type="STRING" id="551987.SAMN05192549_101483"/>
<dbReference type="SUPFAM" id="SSF51126">
    <property type="entry name" value="Pectin lyase-like"/>
    <property type="match status" value="1"/>
</dbReference>
<evidence type="ECO:0000313" key="8">
    <source>
        <dbReference type="Proteomes" id="UP000184339"/>
    </source>
</evidence>
<dbReference type="InterPro" id="IPR008638">
    <property type="entry name" value="FhaB/CdiA-like_TPS"/>
</dbReference>
<feature type="compositionally biased region" description="Basic and acidic residues" evidence="4">
    <location>
        <begin position="2301"/>
        <end position="2313"/>
    </location>
</feature>
<evidence type="ECO:0000259" key="6">
    <source>
        <dbReference type="SMART" id="SM00912"/>
    </source>
</evidence>